<dbReference type="PROSITE" id="PS50011">
    <property type="entry name" value="PROTEIN_KINASE_DOM"/>
    <property type="match status" value="1"/>
</dbReference>
<dbReference type="GO" id="GO:0005524">
    <property type="term" value="F:ATP binding"/>
    <property type="evidence" value="ECO:0007669"/>
    <property type="project" value="UniProtKB-UniRule"/>
</dbReference>
<dbReference type="InterPro" id="IPR000719">
    <property type="entry name" value="Prot_kinase_dom"/>
</dbReference>
<gene>
    <name evidence="3" type="ORF">QBC47DRAFT_417754</name>
</gene>
<dbReference type="SMART" id="SM00220">
    <property type="entry name" value="S_TKc"/>
    <property type="match status" value="1"/>
</dbReference>
<reference evidence="3" key="1">
    <citation type="submission" date="2023-06" db="EMBL/GenBank/DDBJ databases">
        <title>Genome-scale phylogeny and comparative genomics of the fungal order Sordariales.</title>
        <authorList>
            <consortium name="Lawrence Berkeley National Laboratory"/>
            <person name="Hensen N."/>
            <person name="Bonometti L."/>
            <person name="Westerberg I."/>
            <person name="Brannstrom I.O."/>
            <person name="Guillou S."/>
            <person name="Cros-Aarteil S."/>
            <person name="Calhoun S."/>
            <person name="Haridas S."/>
            <person name="Kuo A."/>
            <person name="Mondo S."/>
            <person name="Pangilinan J."/>
            <person name="Riley R."/>
            <person name="Labutti K."/>
            <person name="Andreopoulos B."/>
            <person name="Lipzen A."/>
            <person name="Chen C."/>
            <person name="Yanf M."/>
            <person name="Daum C."/>
            <person name="Ng V."/>
            <person name="Clum A."/>
            <person name="Steindorff A."/>
            <person name="Ohm R."/>
            <person name="Martin F."/>
            <person name="Silar P."/>
            <person name="Natvig D."/>
            <person name="Lalanne C."/>
            <person name="Gautier V."/>
            <person name="Ament-Velasquez S.L."/>
            <person name="Kruys A."/>
            <person name="Hutchinson M.I."/>
            <person name="Powell A.J."/>
            <person name="Barry K."/>
            <person name="Miller A.N."/>
            <person name="Grigoriev I.V."/>
            <person name="Debuchy R."/>
            <person name="Gladieux P."/>
            <person name="Thoren M.H."/>
            <person name="Johannesson H."/>
        </authorList>
    </citation>
    <scope>NUCLEOTIDE SEQUENCE</scope>
    <source>
        <strain evidence="3">PSN4</strain>
    </source>
</reference>
<evidence type="ECO:0000313" key="3">
    <source>
        <dbReference type="EMBL" id="KAK1750907.1"/>
    </source>
</evidence>
<feature type="binding site" evidence="1">
    <location>
        <position position="138"/>
    </location>
    <ligand>
        <name>ATP</name>
        <dbReference type="ChEBI" id="CHEBI:30616"/>
    </ligand>
</feature>
<keyword evidence="1" id="KW-0547">Nucleotide-binding</keyword>
<dbReference type="Gene3D" id="1.10.510.10">
    <property type="entry name" value="Transferase(Phosphotransferase) domain 1"/>
    <property type="match status" value="1"/>
</dbReference>
<evidence type="ECO:0000259" key="2">
    <source>
        <dbReference type="PROSITE" id="PS50011"/>
    </source>
</evidence>
<keyword evidence="1" id="KW-0067">ATP-binding</keyword>
<proteinExistence type="predicted"/>
<feature type="domain" description="Protein kinase" evidence="2">
    <location>
        <begin position="106"/>
        <end position="516"/>
    </location>
</feature>
<evidence type="ECO:0000256" key="1">
    <source>
        <dbReference type="PROSITE-ProRule" id="PRU10141"/>
    </source>
</evidence>
<dbReference type="PANTHER" id="PTHR44305:SF24">
    <property type="entry name" value="TYROSINE-PROTEIN KINASE C03B1.5-RELATED"/>
    <property type="match status" value="1"/>
</dbReference>
<dbReference type="AlphaFoldDB" id="A0AAJ0B665"/>
<dbReference type="InterPro" id="IPR011009">
    <property type="entry name" value="Kinase-like_dom_sf"/>
</dbReference>
<organism evidence="3 4">
    <name type="scientific">Echria macrotheca</name>
    <dbReference type="NCBI Taxonomy" id="438768"/>
    <lineage>
        <taxon>Eukaryota</taxon>
        <taxon>Fungi</taxon>
        <taxon>Dikarya</taxon>
        <taxon>Ascomycota</taxon>
        <taxon>Pezizomycotina</taxon>
        <taxon>Sordariomycetes</taxon>
        <taxon>Sordariomycetidae</taxon>
        <taxon>Sordariales</taxon>
        <taxon>Schizotheciaceae</taxon>
        <taxon>Echria</taxon>
    </lineage>
</organism>
<dbReference type="InterPro" id="IPR053083">
    <property type="entry name" value="TF_kinase-domain_protein"/>
</dbReference>
<dbReference type="PROSITE" id="PS00107">
    <property type="entry name" value="PROTEIN_KINASE_ATP"/>
    <property type="match status" value="1"/>
</dbReference>
<comment type="caution">
    <text evidence="3">The sequence shown here is derived from an EMBL/GenBank/DDBJ whole genome shotgun (WGS) entry which is preliminary data.</text>
</comment>
<dbReference type="InterPro" id="IPR017441">
    <property type="entry name" value="Protein_kinase_ATP_BS"/>
</dbReference>
<sequence length="574" mass="64575">MQAIPVTKQQFDQGGNYQLWVRLEQQRYWQIITRDRDGGPAGWAQFPRAGVWVQRSIQPAAVPARLANWQFRIAAPNPNLAQHMANRAPRVRNLAIALKRIPDAQIEFVKCLGWGGMGVVSLFWFPADNNTKVLCVVKCALNGAGEKYVKREKKIQETYRHAMHIVQAMRPRPAATTRTTRRALNQIAPVPPAVAPAAPAGPLFAPAVLPVLISLTNTTTDVPGGAGTFREADLPDATLIMEYCQRKDLDRFLDRIGDSYHGAVPNAGNIPEQMLWMWFRCMVKSVIGLRHPPRPKGRAKFAVPQFTRLTETVPDSGVRHQRVVHFDIDPKNFFFGEYDTGEHPHIPVLKLGDFGLARKIGMDLLGDFNKMWGSRTIGKSNYRTPEQFTREWEYINYTPFWEASYGRPVPQVAGQYDWKMNLYQVAMTMEACITLYVPRPRRYAVQCAFPSPVPGNPPVNKVTFGSDLIQTPNLFPPYSDELRYLVAECLCELPADRPEPGDVLARIEARLAQPFVNPTQNVVGGNNILFPTANLNNLFDTTVGGLGLHRRPTQNLDDWLNGVHDHLGLNPPFM</sequence>
<name>A0AAJ0B665_9PEZI</name>
<dbReference type="Proteomes" id="UP001239445">
    <property type="component" value="Unassembled WGS sequence"/>
</dbReference>
<dbReference type="GO" id="GO:0004672">
    <property type="term" value="F:protein kinase activity"/>
    <property type="evidence" value="ECO:0007669"/>
    <property type="project" value="InterPro"/>
</dbReference>
<evidence type="ECO:0000313" key="4">
    <source>
        <dbReference type="Proteomes" id="UP001239445"/>
    </source>
</evidence>
<keyword evidence="3" id="KW-0418">Kinase</keyword>
<keyword evidence="4" id="KW-1185">Reference proteome</keyword>
<protein>
    <submittedName>
        <fullName evidence="3">Kinase-like domain-containing protein</fullName>
    </submittedName>
</protein>
<dbReference type="SUPFAM" id="SSF56112">
    <property type="entry name" value="Protein kinase-like (PK-like)"/>
    <property type="match status" value="1"/>
</dbReference>
<accession>A0AAJ0B665</accession>
<dbReference type="EMBL" id="MU839844">
    <property type="protein sequence ID" value="KAK1750907.1"/>
    <property type="molecule type" value="Genomic_DNA"/>
</dbReference>
<keyword evidence="3" id="KW-0808">Transferase</keyword>
<dbReference type="PANTHER" id="PTHR44305">
    <property type="entry name" value="SI:DKEY-192D15.2-RELATED"/>
    <property type="match status" value="1"/>
</dbReference>